<accession>A0AB35T3P8</accession>
<dbReference type="AlphaFoldDB" id="A0AB35T3P8"/>
<dbReference type="Proteomes" id="UP001281130">
    <property type="component" value="Unassembled WGS sequence"/>
</dbReference>
<sequence>MSRRDFLRLGGAVGVSLLGACGCAGADGQEEGAEAGSVEWTTWGNPGEVERFTQFTEKFNRENEGITVRFTPIPNVDEYDPRLFTEFLGGTGPDVFYTSDTNIGTWVEREIVSDLTDRLTGPESLSPPEEVPDRLWGGSRTPDGTYYGAPVDCNPYVFWYNKGVLREAGVDVEPAEMYERDEWNWDTFTEILDRVRGIGKTGFVQGAPGPETFSWAVTNGGSIMDGERFVLHEDERSVEAHRFMVENLRNRNMVYAASLPGNQGPEALFLSNQVAFVTAGRWFLPVFSSAEGLEFDIVPWPTNTGRREPASVPSAYIVMSREAADPDAAFRFLTSFISREGQIFRLQGGGNAVPSLEGADEVVLEGGQPGNARYFLEAREIGFAYPATLSSVPGLNTTMVDLLEPVFVTGGDVEEALAIMGNEVNLRIQQQLQA</sequence>
<dbReference type="EMBL" id="JAWXXX010000001">
    <property type="protein sequence ID" value="MDX5894514.1"/>
    <property type="molecule type" value="Genomic_DNA"/>
</dbReference>
<dbReference type="PANTHER" id="PTHR43649">
    <property type="entry name" value="ARABINOSE-BINDING PROTEIN-RELATED"/>
    <property type="match status" value="1"/>
</dbReference>
<dbReference type="RefSeq" id="WP_038682165.1">
    <property type="nucleotide sequence ID" value="NZ_CP007514.1"/>
</dbReference>
<evidence type="ECO:0000313" key="1">
    <source>
        <dbReference type="EMBL" id="MDX5894514.1"/>
    </source>
</evidence>
<dbReference type="InterPro" id="IPR006059">
    <property type="entry name" value="SBP"/>
</dbReference>
<dbReference type="CDD" id="cd13585">
    <property type="entry name" value="PBP2_TMBP_like"/>
    <property type="match status" value="1"/>
</dbReference>
<dbReference type="InterPro" id="IPR006311">
    <property type="entry name" value="TAT_signal"/>
</dbReference>
<dbReference type="Pfam" id="PF01547">
    <property type="entry name" value="SBP_bac_1"/>
    <property type="match status" value="1"/>
</dbReference>
<dbReference type="PROSITE" id="PS51257">
    <property type="entry name" value="PROKAR_LIPOPROTEIN"/>
    <property type="match status" value="1"/>
</dbReference>
<name>A0AB35T3P8_RUBRA</name>
<reference evidence="1" key="1">
    <citation type="submission" date="2023-11" db="EMBL/GenBank/DDBJ databases">
        <title>MicrobeMod: A computational toolkit for identifying prokaryotic methylation and restriction-modification with nanopore sequencing.</title>
        <authorList>
            <person name="Crits-Christoph A."/>
            <person name="Kang S.C."/>
            <person name="Lee H."/>
            <person name="Ostrov N."/>
        </authorList>
    </citation>
    <scope>NUCLEOTIDE SEQUENCE</scope>
    <source>
        <strain evidence="1">ATCC 51242</strain>
    </source>
</reference>
<dbReference type="PANTHER" id="PTHR43649:SF12">
    <property type="entry name" value="DIACETYLCHITOBIOSE BINDING PROTEIN DASA"/>
    <property type="match status" value="1"/>
</dbReference>
<protein>
    <submittedName>
        <fullName evidence="1">Extracellular solute-binding protein</fullName>
    </submittedName>
</protein>
<dbReference type="PROSITE" id="PS51318">
    <property type="entry name" value="TAT"/>
    <property type="match status" value="1"/>
</dbReference>
<comment type="caution">
    <text evidence="1">The sequence shown here is derived from an EMBL/GenBank/DDBJ whole genome shotgun (WGS) entry which is preliminary data.</text>
</comment>
<gene>
    <name evidence="1" type="ORF">SIL72_10805</name>
</gene>
<organism evidence="1 2">
    <name type="scientific">Rubrobacter radiotolerans</name>
    <name type="common">Arthrobacter radiotolerans</name>
    <dbReference type="NCBI Taxonomy" id="42256"/>
    <lineage>
        <taxon>Bacteria</taxon>
        <taxon>Bacillati</taxon>
        <taxon>Actinomycetota</taxon>
        <taxon>Rubrobacteria</taxon>
        <taxon>Rubrobacterales</taxon>
        <taxon>Rubrobacteraceae</taxon>
        <taxon>Rubrobacter</taxon>
    </lineage>
</organism>
<dbReference type="SUPFAM" id="SSF53850">
    <property type="entry name" value="Periplasmic binding protein-like II"/>
    <property type="match status" value="1"/>
</dbReference>
<dbReference type="InterPro" id="IPR050490">
    <property type="entry name" value="Bact_solute-bd_prot1"/>
</dbReference>
<proteinExistence type="predicted"/>
<evidence type="ECO:0000313" key="2">
    <source>
        <dbReference type="Proteomes" id="UP001281130"/>
    </source>
</evidence>
<dbReference type="Gene3D" id="3.40.190.10">
    <property type="entry name" value="Periplasmic binding protein-like II"/>
    <property type="match status" value="1"/>
</dbReference>